<comment type="caution">
    <text evidence="1">The sequence shown here is derived from an EMBL/GenBank/DDBJ whole genome shotgun (WGS) entry which is preliminary data.</text>
</comment>
<reference evidence="1 2" key="1">
    <citation type="submission" date="2014-12" db="EMBL/GenBank/DDBJ databases">
        <title>Draft genome sequence of Paenibacillus kamchatkensis strain B-2647.</title>
        <authorList>
            <person name="Karlyshev A.V."/>
            <person name="Kudryashova E.B."/>
        </authorList>
    </citation>
    <scope>NUCLEOTIDE SEQUENCE [LARGE SCALE GENOMIC DNA]</scope>
    <source>
        <strain evidence="1 2">VKM B-2647</strain>
    </source>
</reference>
<protein>
    <submittedName>
        <fullName evidence="1">Uncharacterized protein</fullName>
    </submittedName>
</protein>
<organism evidence="1 2">
    <name type="scientific">Gordoniibacillus kamchatkensis</name>
    <dbReference type="NCBI Taxonomy" id="1590651"/>
    <lineage>
        <taxon>Bacteria</taxon>
        <taxon>Bacillati</taxon>
        <taxon>Bacillota</taxon>
        <taxon>Bacilli</taxon>
        <taxon>Bacillales</taxon>
        <taxon>Paenibacillaceae</taxon>
        <taxon>Gordoniibacillus</taxon>
    </lineage>
</organism>
<sequence>MRLIRYLRQPCVVITHDCCVHLDDSTELERMDADVAVWLESYVPERMLLMARRLRRPVLNSLWLSEPHLSAYRDHLGLFREIVLVPYKPGASVQRYEDNLSELLKEMNRCGVPCDKLIVDLAILPYGREPDTAVYRSRLDELSAKGLRTVAAFDNFIHRAPGKRELLTRLRMALEDKLTYALITERFAGELRRD</sequence>
<dbReference type="RefSeq" id="WP_041047845.1">
    <property type="nucleotide sequence ID" value="NZ_JXAK01000018.1"/>
</dbReference>
<evidence type="ECO:0000313" key="2">
    <source>
        <dbReference type="Proteomes" id="UP000031967"/>
    </source>
</evidence>
<dbReference type="EMBL" id="JXAK01000018">
    <property type="protein sequence ID" value="KIL40677.1"/>
    <property type="molecule type" value="Genomic_DNA"/>
</dbReference>
<keyword evidence="2" id="KW-1185">Reference proteome</keyword>
<evidence type="ECO:0000313" key="1">
    <source>
        <dbReference type="EMBL" id="KIL40677.1"/>
    </source>
</evidence>
<dbReference type="Proteomes" id="UP000031967">
    <property type="component" value="Unassembled WGS sequence"/>
</dbReference>
<name>A0ABR5AK05_9BACL</name>
<accession>A0ABR5AK05</accession>
<proteinExistence type="predicted"/>
<gene>
    <name evidence="1" type="ORF">SD70_12275</name>
</gene>